<evidence type="ECO:0000259" key="9">
    <source>
        <dbReference type="PROSITE" id="PS50125"/>
    </source>
</evidence>
<evidence type="ECO:0000256" key="7">
    <source>
        <dbReference type="SAM" id="MobiDB-lite"/>
    </source>
</evidence>
<keyword evidence="6" id="KW-0456">Lyase</keyword>
<dbReference type="GO" id="GO:0016020">
    <property type="term" value="C:membrane"/>
    <property type="evidence" value="ECO:0007669"/>
    <property type="project" value="UniProtKB-SubCell"/>
</dbReference>
<comment type="caution">
    <text evidence="10">The sequence shown here is derived from an EMBL/GenBank/DDBJ whole genome shotgun (WGS) entry which is preliminary data.</text>
</comment>
<dbReference type="InterPro" id="IPR050401">
    <property type="entry name" value="Cyclic_nucleotide_synthase"/>
</dbReference>
<evidence type="ECO:0000256" key="1">
    <source>
        <dbReference type="ARBA" id="ARBA00004370"/>
    </source>
</evidence>
<name>A0ABD3QJS3_9STRA</name>
<keyword evidence="2 8" id="KW-0812">Transmembrane</keyword>
<keyword evidence="5 8" id="KW-0472">Membrane</keyword>
<dbReference type="PROSITE" id="PS50125">
    <property type="entry name" value="GUANYLATE_CYCLASE_2"/>
    <property type="match status" value="1"/>
</dbReference>
<evidence type="ECO:0000256" key="4">
    <source>
        <dbReference type="ARBA" id="ARBA00022989"/>
    </source>
</evidence>
<keyword evidence="3" id="KW-0547">Nucleotide-binding</keyword>
<keyword evidence="4 8" id="KW-1133">Transmembrane helix</keyword>
<dbReference type="InterPro" id="IPR058544">
    <property type="entry name" value="ETR1_N"/>
</dbReference>
<dbReference type="AlphaFoldDB" id="A0ABD3QJS3"/>
<feature type="transmembrane region" description="Helical" evidence="8">
    <location>
        <begin position="40"/>
        <end position="59"/>
    </location>
</feature>
<dbReference type="InterPro" id="IPR001054">
    <property type="entry name" value="A/G_cyclase"/>
</dbReference>
<dbReference type="PANTHER" id="PTHR11920">
    <property type="entry name" value="GUANYLYL CYCLASE"/>
    <property type="match status" value="1"/>
</dbReference>
<dbReference type="CDD" id="cd07302">
    <property type="entry name" value="CHD"/>
    <property type="match status" value="1"/>
</dbReference>
<proteinExistence type="predicted"/>
<evidence type="ECO:0000313" key="11">
    <source>
        <dbReference type="Proteomes" id="UP001530315"/>
    </source>
</evidence>
<dbReference type="GO" id="GO:0016829">
    <property type="term" value="F:lyase activity"/>
    <property type="evidence" value="ECO:0007669"/>
    <property type="project" value="UniProtKB-KW"/>
</dbReference>
<dbReference type="Pfam" id="PF25487">
    <property type="entry name" value="ETR1_N"/>
    <property type="match status" value="1"/>
</dbReference>
<dbReference type="Pfam" id="PF00211">
    <property type="entry name" value="Guanylate_cyc"/>
    <property type="match status" value="1"/>
</dbReference>
<keyword evidence="11" id="KW-1185">Reference proteome</keyword>
<evidence type="ECO:0000256" key="3">
    <source>
        <dbReference type="ARBA" id="ARBA00022741"/>
    </source>
</evidence>
<accession>A0ABD3QJS3</accession>
<feature type="region of interest" description="Disordered" evidence="7">
    <location>
        <begin position="390"/>
        <end position="420"/>
    </location>
</feature>
<evidence type="ECO:0000256" key="5">
    <source>
        <dbReference type="ARBA" id="ARBA00023136"/>
    </source>
</evidence>
<dbReference type="EMBL" id="JALLAZ020000215">
    <property type="protein sequence ID" value="KAL3800417.1"/>
    <property type="molecule type" value="Genomic_DNA"/>
</dbReference>
<feature type="transmembrane region" description="Helical" evidence="8">
    <location>
        <begin position="6"/>
        <end position="28"/>
    </location>
</feature>
<organism evidence="10 11">
    <name type="scientific">Stephanodiscus triporus</name>
    <dbReference type="NCBI Taxonomy" id="2934178"/>
    <lineage>
        <taxon>Eukaryota</taxon>
        <taxon>Sar</taxon>
        <taxon>Stramenopiles</taxon>
        <taxon>Ochrophyta</taxon>
        <taxon>Bacillariophyta</taxon>
        <taxon>Coscinodiscophyceae</taxon>
        <taxon>Thalassiosirophycidae</taxon>
        <taxon>Stephanodiscales</taxon>
        <taxon>Stephanodiscaceae</taxon>
        <taxon>Stephanodiscus</taxon>
    </lineage>
</organism>
<dbReference type="Gene3D" id="3.30.70.1230">
    <property type="entry name" value="Nucleotide cyclase"/>
    <property type="match status" value="1"/>
</dbReference>
<evidence type="ECO:0000256" key="8">
    <source>
        <dbReference type="SAM" id="Phobius"/>
    </source>
</evidence>
<dbReference type="SMART" id="SM00044">
    <property type="entry name" value="CYCc"/>
    <property type="match status" value="1"/>
</dbReference>
<dbReference type="PANTHER" id="PTHR11920:SF335">
    <property type="entry name" value="GUANYLATE CYCLASE"/>
    <property type="match status" value="1"/>
</dbReference>
<evidence type="ECO:0000313" key="10">
    <source>
        <dbReference type="EMBL" id="KAL3800417.1"/>
    </source>
</evidence>
<dbReference type="Proteomes" id="UP001530315">
    <property type="component" value="Unassembled WGS sequence"/>
</dbReference>
<protein>
    <recommendedName>
        <fullName evidence="9">Guanylate cyclase domain-containing protein</fullName>
    </recommendedName>
</protein>
<gene>
    <name evidence="10" type="ORF">ACHAW5_009095</name>
</gene>
<feature type="domain" description="Guanylate cyclase" evidence="9">
    <location>
        <begin position="209"/>
        <end position="343"/>
    </location>
</feature>
<feature type="transmembrane region" description="Helical" evidence="8">
    <location>
        <begin position="71"/>
        <end position="92"/>
    </location>
</feature>
<dbReference type="InterPro" id="IPR029787">
    <property type="entry name" value="Nucleotide_cyclase"/>
</dbReference>
<reference evidence="10 11" key="1">
    <citation type="submission" date="2024-10" db="EMBL/GenBank/DDBJ databases">
        <title>Updated reference genomes for cyclostephanoid diatoms.</title>
        <authorList>
            <person name="Roberts W.R."/>
            <person name="Alverson A.J."/>
        </authorList>
    </citation>
    <scope>NUCLEOTIDE SEQUENCE [LARGE SCALE GENOMIC DNA]</scope>
    <source>
        <strain evidence="10 11">AJA276-08</strain>
    </source>
</reference>
<comment type="subcellular location">
    <subcellularLocation>
        <location evidence="1">Membrane</location>
    </subcellularLocation>
</comment>
<sequence length="446" mass="49730">MTLNISDLIITIAYFSIPIQILVALCRFPRVTKRATKRVVILLVLFAFFIFLCGAGHLIRCVGSVDSTIHHIVNVLTATVSLTTSVYLLSFIPMMLDGTDKLYLEAAASRSILESLYPPMIRERLLQRGCEDSLPSVMEEGSVKDDYNQNDDVGADIKRPNESIFHRVITRSDSTTIRRIQDLIQKKRERPSGACADSKPIAESFPDTSIMFADISNFTLWSSMHSPNQVFTLLESLFFEFDKVATEMEVFKLSTVGDCYVATTGVPYPREDHAIVLAKFSERCRRKANEVFQRLSEQGEIDGISQLKIRIGIHSGPVTAGVLRGNNRFDVFGDTINTASRIESTGEPDRIHISKETAELLEKAGKGDWITPRENSVRAKGKGDLNTFWLEIGDGDPASSGGPAGSTPPPRRRPRRRTSDMKLLINKIELTERTVGSYVESTHEVL</sequence>
<evidence type="ECO:0000256" key="2">
    <source>
        <dbReference type="ARBA" id="ARBA00022692"/>
    </source>
</evidence>
<dbReference type="GO" id="GO:0000166">
    <property type="term" value="F:nucleotide binding"/>
    <property type="evidence" value="ECO:0007669"/>
    <property type="project" value="UniProtKB-KW"/>
</dbReference>
<dbReference type="SUPFAM" id="SSF55073">
    <property type="entry name" value="Nucleotide cyclase"/>
    <property type="match status" value="1"/>
</dbReference>
<evidence type="ECO:0000256" key="6">
    <source>
        <dbReference type="ARBA" id="ARBA00023239"/>
    </source>
</evidence>